<gene>
    <name evidence="2" type="ORF">PTTT1_LOCUS31923</name>
</gene>
<feature type="chain" id="PRO_5035466045" evidence="1">
    <location>
        <begin position="18"/>
        <end position="249"/>
    </location>
</feature>
<accession>A0A8J9X5J4</accession>
<evidence type="ECO:0000256" key="1">
    <source>
        <dbReference type="SAM" id="SignalP"/>
    </source>
</evidence>
<feature type="signal peptide" evidence="1">
    <location>
        <begin position="1"/>
        <end position="17"/>
    </location>
</feature>
<dbReference type="AlphaFoldDB" id="A0A8J9X5J4"/>
<evidence type="ECO:0000313" key="2">
    <source>
        <dbReference type="EMBL" id="CAG9286320.1"/>
    </source>
</evidence>
<keyword evidence="1" id="KW-0732">Signal</keyword>
<proteinExistence type="predicted"/>
<organism evidence="2">
    <name type="scientific">Phaeodactylum tricornutum</name>
    <name type="common">Diatom</name>
    <dbReference type="NCBI Taxonomy" id="2850"/>
    <lineage>
        <taxon>Eukaryota</taxon>
        <taxon>Sar</taxon>
        <taxon>Stramenopiles</taxon>
        <taxon>Ochrophyta</taxon>
        <taxon>Bacillariophyta</taxon>
        <taxon>Bacillariophyceae</taxon>
        <taxon>Bacillariophycidae</taxon>
        <taxon>Naviculales</taxon>
        <taxon>Phaeodactylaceae</taxon>
        <taxon>Phaeodactylum</taxon>
    </lineage>
</organism>
<name>A0A8J9X5J4_PHATR</name>
<dbReference type="Proteomes" id="UP000836788">
    <property type="component" value="Chromosome 22"/>
</dbReference>
<protein>
    <submittedName>
        <fullName evidence="2">Uncharacterized protein</fullName>
    </submittedName>
</protein>
<reference evidence="2" key="1">
    <citation type="submission" date="2022-02" db="EMBL/GenBank/DDBJ databases">
        <authorList>
            <person name="Giguere J D."/>
        </authorList>
    </citation>
    <scope>NUCLEOTIDE SEQUENCE</scope>
    <source>
        <strain evidence="2">CCAP 1055/1</strain>
    </source>
</reference>
<dbReference type="EMBL" id="OU594963">
    <property type="protein sequence ID" value="CAG9286320.1"/>
    <property type="molecule type" value="Genomic_DNA"/>
</dbReference>
<sequence length="249" mass="27960">MWCRVVSVLLFVPWAKGAWSFDRVALTTESSPRYTIPERALPAVALPHENISTTVTRRRALVLGTCFGGTTFLVSPHASLAYVPDPDKLRESLYLLSRVQEATVQQERLASNGKLQEDLKSKMKLSLRLVEKSYRILDQINYASQFVEPSEEVVTATVAGYAAAEALQSAIDFVQNDLTRGPVTADQRDLLIEAMRSTRHEISTFLSFMPPDTLAEARLRVERENVDNRDEFDGSDDAGVYNPVRLPWK</sequence>